<feature type="domain" description="RNA-binding S4" evidence="2">
    <location>
        <begin position="182"/>
        <end position="242"/>
    </location>
</feature>
<dbReference type="InterPro" id="IPR040591">
    <property type="entry name" value="RqcP2_RBD"/>
</dbReference>
<protein>
    <submittedName>
        <fullName evidence="3">YlmH/Sll1252 family protein</fullName>
    </submittedName>
</protein>
<evidence type="ECO:0000256" key="1">
    <source>
        <dbReference type="PROSITE-ProRule" id="PRU00182"/>
    </source>
</evidence>
<dbReference type="SUPFAM" id="SSF55174">
    <property type="entry name" value="Alpha-L RNA-binding motif"/>
    <property type="match status" value="1"/>
</dbReference>
<organism evidence="3 4">
    <name type="scientific">Paracerasibacillus soli</name>
    <dbReference type="NCBI Taxonomy" id="480284"/>
    <lineage>
        <taxon>Bacteria</taxon>
        <taxon>Bacillati</taxon>
        <taxon>Bacillota</taxon>
        <taxon>Bacilli</taxon>
        <taxon>Bacillales</taxon>
        <taxon>Bacillaceae</taxon>
        <taxon>Paracerasibacillus</taxon>
    </lineage>
</organism>
<dbReference type="Gene3D" id="3.30.70.330">
    <property type="match status" value="1"/>
</dbReference>
<dbReference type="CDD" id="cd00165">
    <property type="entry name" value="S4"/>
    <property type="match status" value="1"/>
</dbReference>
<reference evidence="3 4" key="1">
    <citation type="submission" date="2023-10" db="EMBL/GenBank/DDBJ databases">
        <title>Virgibacillus soli CC-YMP-6 genome.</title>
        <authorList>
            <person name="Miliotis G."/>
            <person name="Sengupta P."/>
            <person name="Hameed A."/>
            <person name="Chuvochina M."/>
            <person name="Mcdonagh F."/>
            <person name="Simpson A.C."/>
            <person name="Singh N.K."/>
            <person name="Rekha P.D."/>
            <person name="Raman K."/>
            <person name="Hugenholtz P."/>
            <person name="Venkateswaran K."/>
        </authorList>
    </citation>
    <scope>NUCLEOTIDE SEQUENCE [LARGE SCALE GENOMIC DNA]</scope>
    <source>
        <strain evidence="3 4">CC-YMP-6</strain>
    </source>
</reference>
<dbReference type="Gene3D" id="3.10.290.10">
    <property type="entry name" value="RNA-binding S4 domain"/>
    <property type="match status" value="1"/>
</dbReference>
<proteinExistence type="predicted"/>
<accession>A0ABU5CP38</accession>
<dbReference type="EMBL" id="JAWDIQ010000001">
    <property type="protein sequence ID" value="MDY0408114.1"/>
    <property type="molecule type" value="Genomic_DNA"/>
</dbReference>
<name>A0ABU5CP38_9BACI</name>
<dbReference type="InterPro" id="IPR048443">
    <property type="entry name" value="RqcP2_N"/>
</dbReference>
<comment type="caution">
    <text evidence="3">The sequence shown here is derived from an EMBL/GenBank/DDBJ whole genome shotgun (WGS) entry which is preliminary data.</text>
</comment>
<evidence type="ECO:0000313" key="3">
    <source>
        <dbReference type="EMBL" id="MDY0408114.1"/>
    </source>
</evidence>
<dbReference type="InterPro" id="IPR012677">
    <property type="entry name" value="Nucleotide-bd_a/b_plait_sf"/>
</dbReference>
<dbReference type="Pfam" id="PF17774">
    <property type="entry name" value="YlmH_RBD"/>
    <property type="match status" value="1"/>
</dbReference>
<keyword evidence="4" id="KW-1185">Reference proteome</keyword>
<dbReference type="RefSeq" id="WP_320378873.1">
    <property type="nucleotide sequence ID" value="NZ_JAWDIQ010000001.1"/>
</dbReference>
<keyword evidence="1" id="KW-0694">RNA-binding</keyword>
<dbReference type="InterPro" id="IPR002942">
    <property type="entry name" value="S4_RNA-bd"/>
</dbReference>
<dbReference type="Proteomes" id="UP001275315">
    <property type="component" value="Unassembled WGS sequence"/>
</dbReference>
<evidence type="ECO:0000313" key="4">
    <source>
        <dbReference type="Proteomes" id="UP001275315"/>
    </source>
</evidence>
<dbReference type="Pfam" id="PF21278">
    <property type="entry name" value="YlmH_1st"/>
    <property type="match status" value="1"/>
</dbReference>
<dbReference type="SMART" id="SM00363">
    <property type="entry name" value="S4"/>
    <property type="match status" value="1"/>
</dbReference>
<gene>
    <name evidence="3" type="ORF">RWD45_05235</name>
</gene>
<dbReference type="PROSITE" id="PS50889">
    <property type="entry name" value="S4"/>
    <property type="match status" value="1"/>
</dbReference>
<dbReference type="Gene3D" id="3.30.1370.160">
    <property type="match status" value="1"/>
</dbReference>
<dbReference type="InterPro" id="IPR036986">
    <property type="entry name" value="S4_RNA-bd_sf"/>
</dbReference>
<dbReference type="Pfam" id="PF01479">
    <property type="entry name" value="S4"/>
    <property type="match status" value="1"/>
</dbReference>
<sequence>MSIYQHFRKEEHAFIDQVLSWMEMVENSYIPRLSDFLDPRQQQIVSMLIGTKQADLQAELYGGGTYTERKRVWIAPFYDEINEDLFQLTLLQAKYTEKFVTLTHRDVLGAFLSLGLAREKLGDILVGDGLIQLIVASEIAPFIEMNLTEIKNAKITIQHKPLEDLLEKKLNWIESNQTVASLRLDNVLKEIYRISRKDAVDFIQKQYVKVNFKLVTDPKFIIEAGDMISLRRKGRSKLVQINDKTRKGNIHITTARLE</sequence>
<evidence type="ECO:0000259" key="2">
    <source>
        <dbReference type="SMART" id="SM00363"/>
    </source>
</evidence>